<feature type="transmembrane region" description="Helical" evidence="10">
    <location>
        <begin position="527"/>
        <end position="549"/>
    </location>
</feature>
<dbReference type="OrthoDB" id="676979at2759"/>
<dbReference type="RefSeq" id="XP_004356540.1">
    <property type="nucleotide sequence ID" value="XM_004356487.1"/>
</dbReference>
<evidence type="ECO:0000256" key="6">
    <source>
        <dbReference type="ARBA" id="ARBA00022989"/>
    </source>
</evidence>
<dbReference type="STRING" id="1257118.L8HHK1"/>
<evidence type="ECO:0000256" key="3">
    <source>
        <dbReference type="ARBA" id="ARBA00022692"/>
    </source>
</evidence>
<accession>L8HHK1</accession>
<feature type="signal peptide" evidence="11">
    <location>
        <begin position="1"/>
        <end position="23"/>
    </location>
</feature>
<dbReference type="SUPFAM" id="SSF52058">
    <property type="entry name" value="L domain-like"/>
    <property type="match status" value="1"/>
</dbReference>
<name>L8HHK1_ACACF</name>
<dbReference type="KEGG" id="acan:ACA1_172250"/>
<evidence type="ECO:0000256" key="9">
    <source>
        <dbReference type="ARBA" id="ARBA00023180"/>
    </source>
</evidence>
<evidence type="ECO:0000256" key="7">
    <source>
        <dbReference type="ARBA" id="ARBA00023136"/>
    </source>
</evidence>
<dbReference type="GeneID" id="14925662"/>
<feature type="chain" id="PRO_5003991104" evidence="11">
    <location>
        <begin position="24"/>
        <end position="999"/>
    </location>
</feature>
<dbReference type="InterPro" id="IPR001611">
    <property type="entry name" value="Leu-rich_rpt"/>
</dbReference>
<dbReference type="PANTHER" id="PTHR27000">
    <property type="entry name" value="LEUCINE-RICH REPEAT RECEPTOR-LIKE PROTEIN KINASE FAMILY PROTEIN-RELATED"/>
    <property type="match status" value="1"/>
</dbReference>
<feature type="transmembrane region" description="Helical" evidence="10">
    <location>
        <begin position="570"/>
        <end position="591"/>
    </location>
</feature>
<comment type="subcellular location">
    <subcellularLocation>
        <location evidence="1">Membrane</location>
        <topology evidence="1">Single-pass membrane protein</topology>
    </subcellularLocation>
</comment>
<reference evidence="12 13" key="1">
    <citation type="journal article" date="2013" name="Genome Biol.">
        <title>Genome of Acanthamoeba castellanii highlights extensive lateral gene transfer and early evolution of tyrosine kinase signaling.</title>
        <authorList>
            <person name="Clarke M."/>
            <person name="Lohan A.J."/>
            <person name="Liu B."/>
            <person name="Lagkouvardos I."/>
            <person name="Roy S."/>
            <person name="Zafar N."/>
            <person name="Bertelli C."/>
            <person name="Schilde C."/>
            <person name="Kianianmomeni A."/>
            <person name="Burglin T.R."/>
            <person name="Frech C."/>
            <person name="Turcotte B."/>
            <person name="Kopec K.O."/>
            <person name="Synnott J.M."/>
            <person name="Choo C."/>
            <person name="Paponov I."/>
            <person name="Finkler A."/>
            <person name="Soon Heng Tan C."/>
            <person name="Hutchins A.P."/>
            <person name="Weinmeier T."/>
            <person name="Rattei T."/>
            <person name="Chu J.S."/>
            <person name="Gimenez G."/>
            <person name="Irimia M."/>
            <person name="Rigden D.J."/>
            <person name="Fitzpatrick D.A."/>
            <person name="Lorenzo-Morales J."/>
            <person name="Bateman A."/>
            <person name="Chiu C.H."/>
            <person name="Tang P."/>
            <person name="Hegemann P."/>
            <person name="Fromm H."/>
            <person name="Raoult D."/>
            <person name="Greub G."/>
            <person name="Miranda-Saavedra D."/>
            <person name="Chen N."/>
            <person name="Nash P."/>
            <person name="Ginger M.L."/>
            <person name="Horn M."/>
            <person name="Schaap P."/>
            <person name="Caler L."/>
            <person name="Loftus B."/>
        </authorList>
    </citation>
    <scope>NUCLEOTIDE SEQUENCE [LARGE SCALE GENOMIC DNA]</scope>
    <source>
        <strain evidence="12 13">Neff</strain>
    </source>
</reference>
<dbReference type="InterPro" id="IPR032675">
    <property type="entry name" value="LRR_dom_sf"/>
</dbReference>
<feature type="transmembrane region" description="Helical" evidence="10">
    <location>
        <begin position="870"/>
        <end position="888"/>
    </location>
</feature>
<dbReference type="Proteomes" id="UP000011083">
    <property type="component" value="Unassembled WGS sequence"/>
</dbReference>
<gene>
    <name evidence="12" type="ORF">ACA1_172250</name>
</gene>
<evidence type="ECO:0000256" key="2">
    <source>
        <dbReference type="ARBA" id="ARBA00022614"/>
    </source>
</evidence>
<keyword evidence="4 11" id="KW-0732">Signal</keyword>
<organism evidence="12 13">
    <name type="scientific">Acanthamoeba castellanii (strain ATCC 30010 / Neff)</name>
    <dbReference type="NCBI Taxonomy" id="1257118"/>
    <lineage>
        <taxon>Eukaryota</taxon>
        <taxon>Amoebozoa</taxon>
        <taxon>Discosea</taxon>
        <taxon>Longamoebia</taxon>
        <taxon>Centramoebida</taxon>
        <taxon>Acanthamoebidae</taxon>
        <taxon>Acanthamoeba</taxon>
    </lineage>
</organism>
<keyword evidence="8" id="KW-0675">Receptor</keyword>
<evidence type="ECO:0000256" key="4">
    <source>
        <dbReference type="ARBA" id="ARBA00022729"/>
    </source>
</evidence>
<keyword evidence="5" id="KW-0677">Repeat</keyword>
<dbReference type="VEuPathDB" id="AmoebaDB:ACA1_172250"/>
<sequence>MKGRRRGWMDFLVVLLLFVLVDASATSSRELMRSLPRPHKAAQGCDWSDFYNATGGPHWTAKCASGDAPGSPSCWLGPGRVCQWYGVDCTADTSGSPETISLLLPSNNLTGHLPDSLARLCSLNSLVLEDNYIQSVSALGQYPLPNIWVINLARNNISALPPHFGNLTNLHGLALGLNPLGGGFPDWMKNLASLWILDLTECGLSGTLPDIFGGSLPFLFHLGLSNNNLTGNLPGNWSGMSQLEHNIIDLSRNRFTGPIPPSIFGQALSALVLRHNQLSGSIPVITRAINLRVFDAAYNRFTGPLHLVGDMALSATLIDVSHNDLEGPLSTALVEASNLVYLSIVGNLKMRMAGPLLPTWLEFDRSTFNKPNGDSFFCYGLRPITYLHLETSPEYLNYEHCFCAPNYYGLPPDYCRPCPAHGNCSYGHNAISWSRGYYPIFNDSEVLAVLPCTDTLHGAAGLSACNPHGNCSAELGSAFLPACQLCAPGTTGRLCSRCLCSVDTAADGECFFSSDGRCVRCNTSTTIAAATVLGACLAAALVAWAALACRWPPLYRRLRAAVSLVSDSGTLKITVVWLQITAALNTVAGGWPQWALDQTGIKWVRVSNLSTSGTGLECVIGRLADPRWNLLAYLLLPVALSALIVAAVLCRMALTQLRGWRFTAAPSASRSPSSASDQRLVTDPAALSPVNHSDDDDDNDYHQQGDEERKQLLTFESINDAALELEAAAEGWQASAWEWGRYMWLWMVYFLYFGLTSRTLEVFSCVEEPVEAERFMASLPWLRCVPTTEWGTLVWMGTAGALVYVLGIPLLLAVLLIVHRRRAQEPAVRYWLGHLYRCYRPAMHWYETAIIARRLAIAAIVAMLPAETAPMARVTTVVLVLLAAFALQRGFRPFTRPIDNALEEAALGTILLTFIAQTAWRNQEQFSSFFATDYSLVEKALGLDTAWYATALLVCLMVWHVLFFGALLVVMVWPLCIIVGSALRRRWRLRFDGSSEAIQ</sequence>
<evidence type="ECO:0000313" key="12">
    <source>
        <dbReference type="EMBL" id="ELR24640.1"/>
    </source>
</evidence>
<keyword evidence="6 10" id="KW-1133">Transmembrane helix</keyword>
<feature type="transmembrane region" description="Helical" evidence="10">
    <location>
        <begin position="947"/>
        <end position="980"/>
    </location>
</feature>
<keyword evidence="9" id="KW-0325">Glycoprotein</keyword>
<dbReference type="OMA" id="YRKSVYW"/>
<evidence type="ECO:0000313" key="13">
    <source>
        <dbReference type="Proteomes" id="UP000011083"/>
    </source>
</evidence>
<evidence type="ECO:0000256" key="11">
    <source>
        <dbReference type="SAM" id="SignalP"/>
    </source>
</evidence>
<proteinExistence type="predicted"/>
<dbReference type="Pfam" id="PF00560">
    <property type="entry name" value="LRR_1"/>
    <property type="match status" value="1"/>
</dbReference>
<dbReference type="GO" id="GO:0016020">
    <property type="term" value="C:membrane"/>
    <property type="evidence" value="ECO:0007669"/>
    <property type="project" value="UniProtKB-SubCell"/>
</dbReference>
<evidence type="ECO:0000256" key="1">
    <source>
        <dbReference type="ARBA" id="ARBA00004167"/>
    </source>
</evidence>
<dbReference type="PANTHER" id="PTHR27000:SF642">
    <property type="entry name" value="INACTIVE LEUCINE-RICH REPEAT RECEPTOR KINASE XIAO-RELATED"/>
    <property type="match status" value="1"/>
</dbReference>
<evidence type="ECO:0000256" key="5">
    <source>
        <dbReference type="ARBA" id="ARBA00022737"/>
    </source>
</evidence>
<dbReference type="AlphaFoldDB" id="L8HHK1"/>
<evidence type="ECO:0000256" key="8">
    <source>
        <dbReference type="ARBA" id="ARBA00023170"/>
    </source>
</evidence>
<feature type="transmembrane region" description="Helical" evidence="10">
    <location>
        <begin position="630"/>
        <end position="654"/>
    </location>
</feature>
<feature type="transmembrane region" description="Helical" evidence="10">
    <location>
        <begin position="793"/>
        <end position="818"/>
    </location>
</feature>
<dbReference type="Gene3D" id="3.80.10.10">
    <property type="entry name" value="Ribonuclease Inhibitor"/>
    <property type="match status" value="1"/>
</dbReference>
<keyword evidence="3 10" id="KW-0812">Transmembrane</keyword>
<feature type="transmembrane region" description="Helical" evidence="10">
    <location>
        <begin position="742"/>
        <end position="760"/>
    </location>
</feature>
<evidence type="ECO:0000256" key="10">
    <source>
        <dbReference type="SAM" id="Phobius"/>
    </source>
</evidence>
<keyword evidence="7 10" id="KW-0472">Membrane</keyword>
<keyword evidence="13" id="KW-1185">Reference proteome</keyword>
<keyword evidence="2" id="KW-0433">Leucine-rich repeat</keyword>
<protein>
    <submittedName>
        <fullName evidence="12">Leucine rich repeat domain containing protein</fullName>
    </submittedName>
</protein>
<dbReference type="EMBL" id="KB007811">
    <property type="protein sequence ID" value="ELR24640.1"/>
    <property type="molecule type" value="Genomic_DNA"/>
</dbReference>